<dbReference type="AlphaFoldDB" id="A0AAD5X4M7"/>
<evidence type="ECO:0000256" key="1">
    <source>
        <dbReference type="SAM" id="MobiDB-lite"/>
    </source>
</evidence>
<evidence type="ECO:0000313" key="3">
    <source>
        <dbReference type="Proteomes" id="UP001212841"/>
    </source>
</evidence>
<name>A0AAD5X4M7_9FUNG</name>
<sequence length="171" mass="18937">MAAPLTREGLQNLVTNADYMVFMMVVNTNNCRSTSSRYIQRTLEAAAHGWQKLGGPGQYFGCRGVYIKAFPVGGSTEMQLKAEAQRSLNDAKMGVLQNLQQHAKPNRTALFHAILAHCLQYDDNHIALGQLPFFGLEENGDDDDEESVGDDEEAVHEEGNDVMMEEVGDEE</sequence>
<reference evidence="2" key="1">
    <citation type="submission" date="2020-05" db="EMBL/GenBank/DDBJ databases">
        <title>Phylogenomic resolution of chytrid fungi.</title>
        <authorList>
            <person name="Stajich J.E."/>
            <person name="Amses K."/>
            <person name="Simmons R."/>
            <person name="Seto K."/>
            <person name="Myers J."/>
            <person name="Bonds A."/>
            <person name="Quandt C.A."/>
            <person name="Barry K."/>
            <person name="Liu P."/>
            <person name="Grigoriev I."/>
            <person name="Longcore J.E."/>
            <person name="James T.Y."/>
        </authorList>
    </citation>
    <scope>NUCLEOTIDE SEQUENCE</scope>
    <source>
        <strain evidence="2">JEL0318</strain>
    </source>
</reference>
<evidence type="ECO:0000313" key="2">
    <source>
        <dbReference type="EMBL" id="KAJ3051640.1"/>
    </source>
</evidence>
<feature type="compositionally biased region" description="Acidic residues" evidence="1">
    <location>
        <begin position="138"/>
        <end position="155"/>
    </location>
</feature>
<accession>A0AAD5X4M7</accession>
<proteinExistence type="predicted"/>
<organism evidence="2 3">
    <name type="scientific">Rhizophlyctis rosea</name>
    <dbReference type="NCBI Taxonomy" id="64517"/>
    <lineage>
        <taxon>Eukaryota</taxon>
        <taxon>Fungi</taxon>
        <taxon>Fungi incertae sedis</taxon>
        <taxon>Chytridiomycota</taxon>
        <taxon>Chytridiomycota incertae sedis</taxon>
        <taxon>Chytridiomycetes</taxon>
        <taxon>Rhizophlyctidales</taxon>
        <taxon>Rhizophlyctidaceae</taxon>
        <taxon>Rhizophlyctis</taxon>
    </lineage>
</organism>
<gene>
    <name evidence="2" type="ORF">HK097_007340</name>
</gene>
<dbReference type="Proteomes" id="UP001212841">
    <property type="component" value="Unassembled WGS sequence"/>
</dbReference>
<comment type="caution">
    <text evidence="2">The sequence shown here is derived from an EMBL/GenBank/DDBJ whole genome shotgun (WGS) entry which is preliminary data.</text>
</comment>
<keyword evidence="3" id="KW-1185">Reference proteome</keyword>
<protein>
    <submittedName>
        <fullName evidence="2">Uncharacterized protein</fullName>
    </submittedName>
</protein>
<feature type="non-terminal residue" evidence="2">
    <location>
        <position position="171"/>
    </location>
</feature>
<dbReference type="EMBL" id="JADGJD010000372">
    <property type="protein sequence ID" value="KAJ3051640.1"/>
    <property type="molecule type" value="Genomic_DNA"/>
</dbReference>
<feature type="region of interest" description="Disordered" evidence="1">
    <location>
        <begin position="137"/>
        <end position="171"/>
    </location>
</feature>